<accession>A0ABW5TX70</accession>
<dbReference type="Proteomes" id="UP001597546">
    <property type="component" value="Unassembled WGS sequence"/>
</dbReference>
<evidence type="ECO:0000313" key="7">
    <source>
        <dbReference type="Proteomes" id="UP001597546"/>
    </source>
</evidence>
<dbReference type="PANTHER" id="PTHR42743">
    <property type="entry name" value="AMINO-ACID AMINOTRANSFERASE"/>
    <property type="match status" value="1"/>
</dbReference>
<comment type="cofactor">
    <cofactor evidence="1 5">
        <name>pyridoxal 5'-phosphate</name>
        <dbReference type="ChEBI" id="CHEBI:597326"/>
    </cofactor>
</comment>
<evidence type="ECO:0000256" key="5">
    <source>
        <dbReference type="RuleBase" id="RU004516"/>
    </source>
</evidence>
<dbReference type="InterPro" id="IPR001544">
    <property type="entry name" value="Aminotrans_IV"/>
</dbReference>
<dbReference type="InterPro" id="IPR043131">
    <property type="entry name" value="BCAT-like_N"/>
</dbReference>
<evidence type="ECO:0000313" key="6">
    <source>
        <dbReference type="EMBL" id="MFD2733442.1"/>
    </source>
</evidence>
<dbReference type="SUPFAM" id="SSF56752">
    <property type="entry name" value="D-aminoacid aminotransferase-like PLP-dependent enzymes"/>
    <property type="match status" value="1"/>
</dbReference>
<comment type="similarity">
    <text evidence="2 4">Belongs to the class-IV pyridoxal-phosphate-dependent aminotransferase family.</text>
</comment>
<evidence type="ECO:0000256" key="1">
    <source>
        <dbReference type="ARBA" id="ARBA00001933"/>
    </source>
</evidence>
<dbReference type="EMBL" id="JBHULV010000055">
    <property type="protein sequence ID" value="MFD2733442.1"/>
    <property type="molecule type" value="Genomic_DNA"/>
</dbReference>
<comment type="caution">
    <text evidence="6">The sequence shown here is derived from an EMBL/GenBank/DDBJ whole genome shotgun (WGS) entry which is preliminary data.</text>
</comment>
<dbReference type="InterPro" id="IPR043132">
    <property type="entry name" value="BCAT-like_C"/>
</dbReference>
<keyword evidence="7" id="KW-1185">Reference proteome</keyword>
<dbReference type="InterPro" id="IPR036038">
    <property type="entry name" value="Aminotransferase-like"/>
</dbReference>
<dbReference type="RefSeq" id="WP_379044101.1">
    <property type="nucleotide sequence ID" value="NZ_JBHSKW010000037.1"/>
</dbReference>
<reference evidence="7" key="1">
    <citation type="journal article" date="2019" name="Int. J. Syst. Evol. Microbiol.">
        <title>The Global Catalogue of Microorganisms (GCM) 10K type strain sequencing project: providing services to taxonomists for standard genome sequencing and annotation.</title>
        <authorList>
            <consortium name="The Broad Institute Genomics Platform"/>
            <consortium name="The Broad Institute Genome Sequencing Center for Infectious Disease"/>
            <person name="Wu L."/>
            <person name="Ma J."/>
        </authorList>
    </citation>
    <scope>NUCLEOTIDE SEQUENCE [LARGE SCALE GENOMIC DNA]</scope>
    <source>
        <strain evidence="7">KCTC 42456</strain>
    </source>
</reference>
<evidence type="ECO:0000256" key="4">
    <source>
        <dbReference type="RuleBase" id="RU004106"/>
    </source>
</evidence>
<proteinExistence type="inferred from homology"/>
<dbReference type="InterPro" id="IPR018300">
    <property type="entry name" value="Aminotrans_IV_CS"/>
</dbReference>
<dbReference type="InterPro" id="IPR050571">
    <property type="entry name" value="Class-IV_PLP-Dep_Aminotrnsfr"/>
</dbReference>
<evidence type="ECO:0000256" key="3">
    <source>
        <dbReference type="ARBA" id="ARBA00022898"/>
    </source>
</evidence>
<sequence length="296" mass="33349">MESSNKNKVIYKDGEFLNSTDAGVDYFSQTLHYGFGAFEGIRSYLTLNGTKLFKVRQHFERLKSSCEQIHLPFNWDIEQLIVDTYKLLEANDLSNAYVRPFVYADEDMSMVTSKKAHLVIVAWQWDAFYGDKTLRTCLSAYEKPSPQALPITSKITGNYINSVLAITDAKNKGFDEAILLDQNGYVTETTSANIFIEKAGKLYTPKKGNIMAGITRSTIIQIAEQLDIEVEEKDITFEEFKAAESAFLCGTAVEIIGLRSIDNVVFPQNFSESLGSTIQRVYKSLVLDKLSFEVII</sequence>
<dbReference type="Gene3D" id="3.20.10.10">
    <property type="entry name" value="D-amino Acid Aminotransferase, subunit A, domain 2"/>
    <property type="match status" value="1"/>
</dbReference>
<keyword evidence="3 5" id="KW-0663">Pyridoxal phosphate</keyword>
<gene>
    <name evidence="6" type="ORF">ACFSSE_17160</name>
</gene>
<dbReference type="Gene3D" id="3.30.470.10">
    <property type="match status" value="1"/>
</dbReference>
<name>A0ABW5TX70_9SPHI</name>
<dbReference type="CDD" id="cd00449">
    <property type="entry name" value="PLPDE_IV"/>
    <property type="match status" value="1"/>
</dbReference>
<dbReference type="PROSITE" id="PS00770">
    <property type="entry name" value="AA_TRANSFER_CLASS_4"/>
    <property type="match status" value="1"/>
</dbReference>
<keyword evidence="6" id="KW-0808">Transferase</keyword>
<evidence type="ECO:0000256" key="2">
    <source>
        <dbReference type="ARBA" id="ARBA00009320"/>
    </source>
</evidence>
<organism evidence="6 7">
    <name type="scientific">Pedobacter alpinus</name>
    <dbReference type="NCBI Taxonomy" id="1590643"/>
    <lineage>
        <taxon>Bacteria</taxon>
        <taxon>Pseudomonadati</taxon>
        <taxon>Bacteroidota</taxon>
        <taxon>Sphingobacteriia</taxon>
        <taxon>Sphingobacteriales</taxon>
        <taxon>Sphingobacteriaceae</taxon>
        <taxon>Pedobacter</taxon>
    </lineage>
</organism>
<dbReference type="PANTHER" id="PTHR42743:SF5">
    <property type="entry name" value="AMINODEOXYCHORISMATE LYASE"/>
    <property type="match status" value="1"/>
</dbReference>
<dbReference type="GO" id="GO:0008483">
    <property type="term" value="F:transaminase activity"/>
    <property type="evidence" value="ECO:0007669"/>
    <property type="project" value="UniProtKB-KW"/>
</dbReference>
<dbReference type="Pfam" id="PF01063">
    <property type="entry name" value="Aminotran_4"/>
    <property type="match status" value="1"/>
</dbReference>
<protein>
    <submittedName>
        <fullName evidence="6">Aminotransferase class IV</fullName>
    </submittedName>
</protein>
<keyword evidence="6" id="KW-0032">Aminotransferase</keyword>